<comment type="similarity">
    <text evidence="8">Belongs to the methyltransferase superfamily.</text>
</comment>
<keyword evidence="4 8" id="KW-0489">Methyltransferase</keyword>
<reference evidence="10 11" key="2">
    <citation type="journal article" date="2016" name="Microb. Ecol.">
        <title>Genome Characteristics of a Novel Type I Methanotroph (Sn10-6) Isolated from a Flooded Indian Rice Field.</title>
        <authorList>
            <person name="Rahalkar M.C."/>
            <person name="Pandit P.S."/>
            <person name="Dhakephalkar P.K."/>
            <person name="Pore S."/>
            <person name="Arora P."/>
            <person name="Kapse N."/>
        </authorList>
    </citation>
    <scope>NUCLEOTIDE SEQUENCE [LARGE SCALE GENOMIC DNA]</scope>
    <source>
        <strain evidence="10 11">Sn10-6</strain>
    </source>
</reference>
<evidence type="ECO:0000256" key="4">
    <source>
        <dbReference type="ARBA" id="ARBA00022603"/>
    </source>
</evidence>
<dbReference type="SUPFAM" id="SSF53335">
    <property type="entry name" value="S-adenosyl-L-methionine-dependent methyltransferases"/>
    <property type="match status" value="1"/>
</dbReference>
<dbReference type="GO" id="GO:0008757">
    <property type="term" value="F:S-adenosylmethionine-dependent methyltransferase activity"/>
    <property type="evidence" value="ECO:0007669"/>
    <property type="project" value="InterPro"/>
</dbReference>
<evidence type="ECO:0000259" key="9">
    <source>
        <dbReference type="Pfam" id="PF08241"/>
    </source>
</evidence>
<accession>A0A0F3II08</accession>
<dbReference type="HAMAP" id="MF_00835">
    <property type="entry name" value="BioC"/>
    <property type="match status" value="1"/>
</dbReference>
<dbReference type="AlphaFoldDB" id="A0A0F3II08"/>
<dbReference type="NCBIfam" id="TIGR02072">
    <property type="entry name" value="BioC"/>
    <property type="match status" value="1"/>
</dbReference>
<dbReference type="Gene3D" id="3.40.50.150">
    <property type="entry name" value="Vaccinia Virus protein VP39"/>
    <property type="match status" value="1"/>
</dbReference>
<dbReference type="OrthoDB" id="9760689at2"/>
<gene>
    <name evidence="8" type="primary">bioC</name>
    <name evidence="10" type="ORF">VZ94_12265</name>
</gene>
<evidence type="ECO:0000313" key="10">
    <source>
        <dbReference type="EMBL" id="KJV06302.1"/>
    </source>
</evidence>
<dbReference type="PANTHER" id="PTHR13090:SF1">
    <property type="entry name" value="ARGININE-HYDROXYLASE NDUFAF5, MITOCHONDRIAL"/>
    <property type="match status" value="1"/>
</dbReference>
<dbReference type="InterPro" id="IPR029063">
    <property type="entry name" value="SAM-dependent_MTases_sf"/>
</dbReference>
<evidence type="ECO:0000313" key="11">
    <source>
        <dbReference type="Proteomes" id="UP000033684"/>
    </source>
</evidence>
<reference evidence="11" key="1">
    <citation type="submission" date="2015-03" db="EMBL/GenBank/DDBJ databases">
        <title>Draft genome sequence of a novel methanotroph (Sn10-6) isolated from flooded ricefield rhizosphere in India.</title>
        <authorList>
            <person name="Pandit P.S."/>
            <person name="Pore S.D."/>
            <person name="Arora P."/>
            <person name="Kapse N.G."/>
            <person name="Dhakephalkar P.K."/>
            <person name="Rahalkar M.C."/>
        </authorList>
    </citation>
    <scope>NUCLEOTIDE SEQUENCE [LARGE SCALE GENOMIC DNA]</scope>
    <source>
        <strain evidence="11">Sn10-6</strain>
    </source>
</reference>
<sequence>MIAATNTIKQQIKDSFALAAPRYEQAAQLQQASAIRLAGLIKPGLEQCSAQTVVELGCGTGFLTEALAPVMTTHRFIVTDFARPMLLTTQQKLSSLTTLHYACVDMDALPFTSNSVDLLCGNLALQWSQQLADSFNDFRRVLTRHGQIMFTTFGANSLIELKTAWASLDSYQHVNDFYSQEQLYTLLKQAGFSTITLQCQRHVCVYASVFELMQALKTIGANKIVGASKKGLTTRAQLQTLENAYLRLTQASTISATFEIITLQASV</sequence>
<dbReference type="InterPro" id="IPR050602">
    <property type="entry name" value="Malonyl-ACP_OMT"/>
</dbReference>
<dbReference type="Pfam" id="PF08241">
    <property type="entry name" value="Methyltransf_11"/>
    <property type="match status" value="1"/>
</dbReference>
<dbReference type="InterPro" id="IPR011814">
    <property type="entry name" value="BioC"/>
</dbReference>
<evidence type="ECO:0000256" key="5">
    <source>
        <dbReference type="ARBA" id="ARBA00022679"/>
    </source>
</evidence>
<dbReference type="GO" id="GO:0009102">
    <property type="term" value="P:biotin biosynthetic process"/>
    <property type="evidence" value="ECO:0007669"/>
    <property type="project" value="UniProtKB-UniRule"/>
</dbReference>
<dbReference type="CDD" id="cd02440">
    <property type="entry name" value="AdoMet_MTases"/>
    <property type="match status" value="1"/>
</dbReference>
<evidence type="ECO:0000256" key="6">
    <source>
        <dbReference type="ARBA" id="ARBA00022691"/>
    </source>
</evidence>
<evidence type="ECO:0000256" key="7">
    <source>
        <dbReference type="ARBA" id="ARBA00022756"/>
    </source>
</evidence>
<proteinExistence type="inferred from homology"/>
<comment type="caution">
    <text evidence="10">The sequence shown here is derived from an EMBL/GenBank/DDBJ whole genome shotgun (WGS) entry which is preliminary data.</text>
</comment>
<keyword evidence="6 8" id="KW-0949">S-adenosyl-L-methionine</keyword>
<dbReference type="RefSeq" id="WP_045779448.1">
    <property type="nucleotide sequence ID" value="NZ_LAJX01000119.1"/>
</dbReference>
<dbReference type="GO" id="GO:0102130">
    <property type="term" value="F:malonyl-CoA methyltransferase activity"/>
    <property type="evidence" value="ECO:0007669"/>
    <property type="project" value="UniProtKB-EC"/>
</dbReference>
<keyword evidence="5 8" id="KW-0808">Transferase</keyword>
<dbReference type="InterPro" id="IPR013216">
    <property type="entry name" value="Methyltransf_11"/>
</dbReference>
<dbReference type="EC" id="2.1.1.197" evidence="3 8"/>
<keyword evidence="11" id="KW-1185">Reference proteome</keyword>
<dbReference type="EMBL" id="LAJX01000119">
    <property type="protein sequence ID" value="KJV06302.1"/>
    <property type="molecule type" value="Genomic_DNA"/>
</dbReference>
<evidence type="ECO:0000256" key="1">
    <source>
        <dbReference type="ARBA" id="ARBA00000852"/>
    </source>
</evidence>
<organism evidence="10 11">
    <name type="scientific">Methylocucumis oryzae</name>
    <dbReference type="NCBI Taxonomy" id="1632867"/>
    <lineage>
        <taxon>Bacteria</taxon>
        <taxon>Pseudomonadati</taxon>
        <taxon>Pseudomonadota</taxon>
        <taxon>Gammaproteobacteria</taxon>
        <taxon>Methylococcales</taxon>
        <taxon>Methylococcaceae</taxon>
        <taxon>Methylocucumis</taxon>
    </lineage>
</organism>
<feature type="domain" description="Methyltransferase type 11" evidence="9">
    <location>
        <begin position="55"/>
        <end position="150"/>
    </location>
</feature>
<dbReference type="GO" id="GO:0032259">
    <property type="term" value="P:methylation"/>
    <property type="evidence" value="ECO:0007669"/>
    <property type="project" value="UniProtKB-KW"/>
</dbReference>
<evidence type="ECO:0000256" key="3">
    <source>
        <dbReference type="ARBA" id="ARBA00012327"/>
    </source>
</evidence>
<keyword evidence="7 8" id="KW-0093">Biotin biosynthesis</keyword>
<protein>
    <recommendedName>
        <fullName evidence="3 8">Malonyl-[acyl-carrier protein] O-methyltransferase</fullName>
        <shortName evidence="8">Malonyl-ACP O-methyltransferase</shortName>
        <ecNumber evidence="3 8">2.1.1.197</ecNumber>
    </recommendedName>
    <alternativeName>
        <fullName evidence="8">Biotin synthesis protein BioC</fullName>
    </alternativeName>
</protein>
<comment type="pathway">
    <text evidence="2 8">Cofactor biosynthesis; biotin biosynthesis.</text>
</comment>
<comment type="catalytic activity">
    <reaction evidence="1 8">
        <text>malonyl-[ACP] + S-adenosyl-L-methionine = malonyl-[ACP] methyl ester + S-adenosyl-L-homocysteine</text>
        <dbReference type="Rhea" id="RHEA:17105"/>
        <dbReference type="Rhea" id="RHEA-COMP:9623"/>
        <dbReference type="Rhea" id="RHEA-COMP:9954"/>
        <dbReference type="ChEBI" id="CHEBI:57856"/>
        <dbReference type="ChEBI" id="CHEBI:59789"/>
        <dbReference type="ChEBI" id="CHEBI:78449"/>
        <dbReference type="ChEBI" id="CHEBI:78845"/>
        <dbReference type="EC" id="2.1.1.197"/>
    </reaction>
</comment>
<dbReference type="Proteomes" id="UP000033684">
    <property type="component" value="Unassembled WGS sequence"/>
</dbReference>
<comment type="function">
    <text evidence="8">Converts the free carboxyl group of a malonyl-thioester to its methyl ester by transfer of a methyl group from S-adenosyl-L-methionine (SAM). It allows to synthesize pimeloyl-ACP via the fatty acid synthetic pathway.</text>
</comment>
<dbReference type="UniPathway" id="UPA00078"/>
<evidence type="ECO:0000256" key="2">
    <source>
        <dbReference type="ARBA" id="ARBA00004746"/>
    </source>
</evidence>
<name>A0A0F3II08_9GAMM</name>
<dbReference type="GO" id="GO:0010340">
    <property type="term" value="F:carboxyl-O-methyltransferase activity"/>
    <property type="evidence" value="ECO:0007669"/>
    <property type="project" value="UniProtKB-UniRule"/>
</dbReference>
<evidence type="ECO:0000256" key="8">
    <source>
        <dbReference type="HAMAP-Rule" id="MF_00835"/>
    </source>
</evidence>
<dbReference type="PANTHER" id="PTHR13090">
    <property type="entry name" value="ARGININE-HYDROXYLASE NDUFAF5, MITOCHONDRIAL"/>
    <property type="match status" value="1"/>
</dbReference>